<keyword evidence="3" id="KW-1185">Reference proteome</keyword>
<dbReference type="STRING" id="388408.LAX5112_03083"/>
<dbReference type="EMBL" id="CXWD01000012">
    <property type="protein sequence ID" value="CTQ72172.1"/>
    <property type="molecule type" value="Genomic_DNA"/>
</dbReference>
<dbReference type="InterPro" id="IPR006016">
    <property type="entry name" value="UspA"/>
</dbReference>
<sequence>MFKKILVPIDLRHPDALEKAISATAAIAKSENIPVVFAAVSTAAPSALAHNPDELQSKMAEFAEAQGRQHGINATGQAFFSHDPSIDLENALLKAIDETGADLVVMATHVPHLSDRFWPSNGGRIASHAGVSVFLVR</sequence>
<dbReference type="InterPro" id="IPR014729">
    <property type="entry name" value="Rossmann-like_a/b/a_fold"/>
</dbReference>
<reference evidence="3" key="1">
    <citation type="submission" date="2015-07" db="EMBL/GenBank/DDBJ databases">
        <authorList>
            <person name="Rodrigo-Torres Lidia"/>
            <person name="Arahal R.David."/>
        </authorList>
    </citation>
    <scope>NUCLEOTIDE SEQUENCE [LARGE SCALE GENOMIC DNA]</scope>
    <source>
        <strain evidence="3">CECT 5112</strain>
    </source>
</reference>
<evidence type="ECO:0000313" key="2">
    <source>
        <dbReference type="EMBL" id="CTQ72172.1"/>
    </source>
</evidence>
<feature type="domain" description="UspA" evidence="1">
    <location>
        <begin position="1"/>
        <end position="137"/>
    </location>
</feature>
<organism evidence="2 3">
    <name type="scientific">Roseibium alexandrii</name>
    <dbReference type="NCBI Taxonomy" id="388408"/>
    <lineage>
        <taxon>Bacteria</taxon>
        <taxon>Pseudomonadati</taxon>
        <taxon>Pseudomonadota</taxon>
        <taxon>Alphaproteobacteria</taxon>
        <taxon>Hyphomicrobiales</taxon>
        <taxon>Stappiaceae</taxon>
        <taxon>Roseibium</taxon>
    </lineage>
</organism>
<dbReference type="Gene3D" id="3.40.50.620">
    <property type="entry name" value="HUPs"/>
    <property type="match status" value="1"/>
</dbReference>
<dbReference type="OrthoDB" id="9792500at2"/>
<name>A0A0M7ACJ5_9HYPH</name>
<dbReference type="CDD" id="cd00293">
    <property type="entry name" value="USP-like"/>
    <property type="match status" value="1"/>
</dbReference>
<dbReference type="Pfam" id="PF00582">
    <property type="entry name" value="Usp"/>
    <property type="match status" value="1"/>
</dbReference>
<protein>
    <submittedName>
        <fullName evidence="2">Universal stress protein F</fullName>
    </submittedName>
</protein>
<dbReference type="RefSeq" id="WP_055672569.1">
    <property type="nucleotide sequence ID" value="NZ_CXWD01000012.1"/>
</dbReference>
<accession>A0A0M7ACJ5</accession>
<evidence type="ECO:0000259" key="1">
    <source>
        <dbReference type="Pfam" id="PF00582"/>
    </source>
</evidence>
<proteinExistence type="predicted"/>
<dbReference type="SUPFAM" id="SSF52402">
    <property type="entry name" value="Adenine nucleotide alpha hydrolases-like"/>
    <property type="match status" value="1"/>
</dbReference>
<dbReference type="Proteomes" id="UP000053235">
    <property type="component" value="Unassembled WGS sequence"/>
</dbReference>
<dbReference type="AlphaFoldDB" id="A0A0M7ACJ5"/>
<evidence type="ECO:0000313" key="3">
    <source>
        <dbReference type="Proteomes" id="UP000053235"/>
    </source>
</evidence>
<gene>
    <name evidence="2" type="ORF">LAX5112_03083</name>
</gene>